<proteinExistence type="inferred from homology"/>
<dbReference type="InterPro" id="IPR027381">
    <property type="entry name" value="LytR/CpsA/Psr_C"/>
</dbReference>
<dbReference type="PANTHER" id="PTHR33392">
    <property type="entry name" value="POLYISOPRENYL-TEICHOIC ACID--PEPTIDOGLYCAN TEICHOIC ACID TRANSFERASE TAGU"/>
    <property type="match status" value="1"/>
</dbReference>
<dbReference type="eggNOG" id="COG1316">
    <property type="taxonomic scope" value="Bacteria"/>
</dbReference>
<dbReference type="Proteomes" id="UP000054010">
    <property type="component" value="Unassembled WGS sequence"/>
</dbReference>
<dbReference type="PANTHER" id="PTHR33392:SF6">
    <property type="entry name" value="POLYISOPRENYL-TEICHOIC ACID--PEPTIDOGLYCAN TEICHOIC ACID TRANSFERASE TAGU"/>
    <property type="match status" value="1"/>
</dbReference>
<sequence>MAARRAARQPTRRFGCGPRLMGVGVGVAALLVLLLLIASTWARGTLQRIEQNDPRQASAQAQSGAAVASLQAPFNILLIGVDRRPDLIEGVRSDTLILVHVDPAAGWAGMLSIPRDSVVNVPNVGLQKINTAYAYGFNHAEEIYGPGTTPEAAGGALAAETVEGFLGLKVNYIAEIDFQGFERVVDTLGGVRLNVPRPLLDPAYPSADYGYERLYVPAGLQVLDGATALRYARSRHSSSDFDRSRRQQQVLRAILAEVRARGILNQASLLPALVEDLEQSVRTTLPLGDLNTLRGLADLAQRLEPDRIVQLSINPNDVAVVQEIGSDIYWDQGDLSLLVARFLAGPEGSTEVARVQVQNGAGTPGLAGRVTEHLRSQGFVMADATDALVATEQTQLIDYGSHPQTLERLAALLQLDGRSVHRSPPPDAPAAPYQADIVLILGSDYRE</sequence>
<dbReference type="STRING" id="765420.OSCT_0674"/>
<feature type="domain" description="Cell envelope-related transcriptional attenuator" evidence="2">
    <location>
        <begin position="92"/>
        <end position="258"/>
    </location>
</feature>
<evidence type="ECO:0000259" key="2">
    <source>
        <dbReference type="Pfam" id="PF03816"/>
    </source>
</evidence>
<dbReference type="Gene3D" id="3.30.70.2390">
    <property type="match status" value="1"/>
</dbReference>
<dbReference type="AlphaFoldDB" id="E1IBH3"/>
<reference evidence="4 5" key="1">
    <citation type="journal article" date="2011" name="J. Bacteriol.">
        <title>Draft genome sequence of the anoxygenic filamentous phototrophic bacterium Oscillochloris trichoides subsp. DG-6.</title>
        <authorList>
            <person name="Kuznetsov B.B."/>
            <person name="Ivanovsky R.N."/>
            <person name="Keppen O.I."/>
            <person name="Sukhacheva M.V."/>
            <person name="Bumazhkin B.K."/>
            <person name="Patutina E.O."/>
            <person name="Beletsky A.V."/>
            <person name="Mardanov A.V."/>
            <person name="Baslerov R.V."/>
            <person name="Panteleeva A.N."/>
            <person name="Kolganova T.V."/>
            <person name="Ravin N.V."/>
            <person name="Skryabin K.G."/>
        </authorList>
    </citation>
    <scope>NUCLEOTIDE SEQUENCE [LARGE SCALE GENOMIC DNA]</scope>
    <source>
        <strain evidence="4 5">DG-6</strain>
    </source>
</reference>
<dbReference type="Pfam" id="PF03816">
    <property type="entry name" value="LytR_cpsA_psr"/>
    <property type="match status" value="1"/>
</dbReference>
<organism evidence="4 5">
    <name type="scientific">Oscillochloris trichoides DG-6</name>
    <dbReference type="NCBI Taxonomy" id="765420"/>
    <lineage>
        <taxon>Bacteria</taxon>
        <taxon>Bacillati</taxon>
        <taxon>Chloroflexota</taxon>
        <taxon>Chloroflexia</taxon>
        <taxon>Chloroflexales</taxon>
        <taxon>Chloroflexineae</taxon>
        <taxon>Oscillochloridaceae</taxon>
        <taxon>Oscillochloris</taxon>
    </lineage>
</organism>
<dbReference type="Pfam" id="PF13399">
    <property type="entry name" value="LytR_C"/>
    <property type="match status" value="1"/>
</dbReference>
<dbReference type="NCBIfam" id="TIGR00350">
    <property type="entry name" value="lytR_cpsA_psr"/>
    <property type="match status" value="1"/>
</dbReference>
<dbReference type="InterPro" id="IPR004474">
    <property type="entry name" value="LytR_CpsA_psr"/>
</dbReference>
<comment type="caution">
    <text evidence="4">The sequence shown here is derived from an EMBL/GenBank/DDBJ whole genome shotgun (WGS) entry which is preliminary data.</text>
</comment>
<evidence type="ECO:0000313" key="5">
    <source>
        <dbReference type="Proteomes" id="UP000054010"/>
    </source>
</evidence>
<gene>
    <name evidence="4" type="ORF">OSCT_0674</name>
</gene>
<dbReference type="InterPro" id="IPR050922">
    <property type="entry name" value="LytR/CpsA/Psr_CW_biosynth"/>
</dbReference>
<name>E1IBH3_9CHLR</name>
<evidence type="ECO:0000313" key="4">
    <source>
        <dbReference type="EMBL" id="EFO81392.1"/>
    </source>
</evidence>
<dbReference type="EMBL" id="ADVR01000012">
    <property type="protein sequence ID" value="EFO81392.1"/>
    <property type="molecule type" value="Genomic_DNA"/>
</dbReference>
<keyword evidence="5" id="KW-1185">Reference proteome</keyword>
<evidence type="ECO:0000256" key="1">
    <source>
        <dbReference type="ARBA" id="ARBA00006068"/>
    </source>
</evidence>
<dbReference type="Gene3D" id="3.40.630.190">
    <property type="entry name" value="LCP protein"/>
    <property type="match status" value="1"/>
</dbReference>
<accession>E1IBH3</accession>
<protein>
    <submittedName>
        <fullName evidence="4">Transcription attenuator LytR</fullName>
    </submittedName>
</protein>
<comment type="similarity">
    <text evidence="1">Belongs to the LytR/CpsA/Psr (LCP) family.</text>
</comment>
<dbReference type="HOGENOM" id="CLU_016455_12_1_0"/>
<evidence type="ECO:0000259" key="3">
    <source>
        <dbReference type="Pfam" id="PF13399"/>
    </source>
</evidence>
<feature type="domain" description="LytR/CpsA/Psr regulator C-terminal" evidence="3">
    <location>
        <begin position="354"/>
        <end position="445"/>
    </location>
</feature>